<reference evidence="3 4" key="1">
    <citation type="submission" date="2020-08" db="EMBL/GenBank/DDBJ databases">
        <title>Genomic Encyclopedia of Type Strains, Phase IV (KMG-IV): sequencing the most valuable type-strain genomes for metagenomic binning, comparative biology and taxonomic classification.</title>
        <authorList>
            <person name="Goeker M."/>
        </authorList>
    </citation>
    <scope>NUCLEOTIDE SEQUENCE [LARGE SCALE GENOMIC DNA]</scope>
    <source>
        <strain evidence="3 4">DSM 15895</strain>
    </source>
</reference>
<dbReference type="EMBL" id="JACHHE010000001">
    <property type="protein sequence ID" value="MBB5179079.1"/>
    <property type="molecule type" value="Genomic_DNA"/>
</dbReference>
<dbReference type="Gene3D" id="3.10.450.40">
    <property type="match status" value="3"/>
</dbReference>
<evidence type="ECO:0000256" key="1">
    <source>
        <dbReference type="SAM" id="SignalP"/>
    </source>
</evidence>
<protein>
    <submittedName>
        <fullName evidence="3">Putative membrane protein YkoI</fullName>
    </submittedName>
</protein>
<feature type="domain" description="PepSY" evidence="2">
    <location>
        <begin position="172"/>
        <end position="226"/>
    </location>
</feature>
<organism evidence="3 4">
    <name type="scientific">Planococcus koreensis</name>
    <dbReference type="NCBI Taxonomy" id="112331"/>
    <lineage>
        <taxon>Bacteria</taxon>
        <taxon>Bacillati</taxon>
        <taxon>Bacillota</taxon>
        <taxon>Bacilli</taxon>
        <taxon>Bacillales</taxon>
        <taxon>Caryophanaceae</taxon>
        <taxon>Planococcus</taxon>
    </lineage>
</organism>
<proteinExistence type="predicted"/>
<dbReference type="RefSeq" id="WP_135505633.1">
    <property type="nucleotide sequence ID" value="NZ_JACHHE010000001.1"/>
</dbReference>
<dbReference type="InterPro" id="IPR025711">
    <property type="entry name" value="PepSY"/>
</dbReference>
<comment type="caution">
    <text evidence="3">The sequence shown here is derived from an EMBL/GenBank/DDBJ whole genome shotgun (WGS) entry which is preliminary data.</text>
</comment>
<name>A0A7W8FR21_9BACL</name>
<evidence type="ECO:0000313" key="3">
    <source>
        <dbReference type="EMBL" id="MBB5179079.1"/>
    </source>
</evidence>
<dbReference type="OrthoDB" id="2476750at2"/>
<gene>
    <name evidence="3" type="ORF">HNQ44_000501</name>
</gene>
<sequence length="234" mass="25186">MKKWMFMAAATAIIAIAAMVYLLSAGGKDDSISAAQAGEAVISQYGGVIEETALTGEIYEVGFTREDGKYKAGVDRSTGRVLSVELIEKASEPVPEKLTEDEAKAIAVKEAGGVAGAIRYAEEANEYEVDITEGSTKKTVFVVADSGDIRKITDVAAEMPEPEPAPEPEPVLSQQEAIAIAKETLDGEVQEVEFTETTDGGYYLIEIENEELDKEATVQIHAIRGETMTVEWDD</sequence>
<feature type="chain" id="PRO_5039520432" evidence="1">
    <location>
        <begin position="18"/>
        <end position="234"/>
    </location>
</feature>
<keyword evidence="4" id="KW-1185">Reference proteome</keyword>
<accession>A0A7W8FR21</accession>
<keyword evidence="1" id="KW-0732">Signal</keyword>
<evidence type="ECO:0000313" key="4">
    <source>
        <dbReference type="Proteomes" id="UP000525923"/>
    </source>
</evidence>
<dbReference type="AlphaFoldDB" id="A0A7W8FR21"/>
<evidence type="ECO:0000259" key="2">
    <source>
        <dbReference type="Pfam" id="PF03413"/>
    </source>
</evidence>
<dbReference type="Pfam" id="PF03413">
    <property type="entry name" value="PepSY"/>
    <property type="match status" value="1"/>
</dbReference>
<feature type="signal peptide" evidence="1">
    <location>
        <begin position="1"/>
        <end position="17"/>
    </location>
</feature>
<dbReference type="Proteomes" id="UP000525923">
    <property type="component" value="Unassembled WGS sequence"/>
</dbReference>